<accession>A0ABV5T7X1</accession>
<dbReference type="Proteomes" id="UP001589610">
    <property type="component" value="Unassembled WGS sequence"/>
</dbReference>
<gene>
    <name evidence="1" type="ORF">ACFFRH_06600</name>
</gene>
<proteinExistence type="predicted"/>
<dbReference type="RefSeq" id="WP_344745865.1">
    <property type="nucleotide sequence ID" value="NZ_BAAAWW010000077.1"/>
</dbReference>
<reference evidence="1 2" key="1">
    <citation type="submission" date="2024-09" db="EMBL/GenBank/DDBJ databases">
        <authorList>
            <person name="Sun Q."/>
            <person name="Mori K."/>
        </authorList>
    </citation>
    <scope>NUCLEOTIDE SEQUENCE [LARGE SCALE GENOMIC DNA]</scope>
    <source>
        <strain evidence="1 2">JCM 3028</strain>
    </source>
</reference>
<evidence type="ECO:0000313" key="2">
    <source>
        <dbReference type="Proteomes" id="UP001589610"/>
    </source>
</evidence>
<comment type="caution">
    <text evidence="1">The sequence shown here is derived from an EMBL/GenBank/DDBJ whole genome shotgun (WGS) entry which is preliminary data.</text>
</comment>
<dbReference type="EMBL" id="JBHMBS010000002">
    <property type="protein sequence ID" value="MFB9675152.1"/>
    <property type="molecule type" value="Genomic_DNA"/>
</dbReference>
<keyword evidence="2" id="KW-1185">Reference proteome</keyword>
<evidence type="ECO:0008006" key="3">
    <source>
        <dbReference type="Google" id="ProtNLM"/>
    </source>
</evidence>
<sequence length="56" mass="5752">MGDMLKIDDLPAGVFELSGEDLEIVAGGGIQVGMKPGSGYICTALNDDGTTDCKMT</sequence>
<protein>
    <recommendedName>
        <fullName evidence="3">Bacteriocin</fullName>
    </recommendedName>
</protein>
<evidence type="ECO:0000313" key="1">
    <source>
        <dbReference type="EMBL" id="MFB9675152.1"/>
    </source>
</evidence>
<name>A0ABV5T7X1_9ACTN</name>
<organism evidence="1 2">
    <name type="scientific">Streptosporangium vulgare</name>
    <dbReference type="NCBI Taxonomy" id="46190"/>
    <lineage>
        <taxon>Bacteria</taxon>
        <taxon>Bacillati</taxon>
        <taxon>Actinomycetota</taxon>
        <taxon>Actinomycetes</taxon>
        <taxon>Streptosporangiales</taxon>
        <taxon>Streptosporangiaceae</taxon>
        <taxon>Streptosporangium</taxon>
    </lineage>
</organism>